<organism evidence="2 3">
    <name type="scientific">Sphingomicrobium clamense</name>
    <dbReference type="NCBI Taxonomy" id="2851013"/>
    <lineage>
        <taxon>Bacteria</taxon>
        <taxon>Pseudomonadati</taxon>
        <taxon>Pseudomonadota</taxon>
        <taxon>Alphaproteobacteria</taxon>
        <taxon>Sphingomonadales</taxon>
        <taxon>Sphingomonadaceae</taxon>
        <taxon>Sphingomicrobium</taxon>
    </lineage>
</organism>
<feature type="transmembrane region" description="Helical" evidence="1">
    <location>
        <begin position="117"/>
        <end position="138"/>
    </location>
</feature>
<sequence>MNDYPLLGPVIILVGWTLVMLIWASISIQRGLKTADTKGLTKGARARDLEGRMDDRFSFPRRNYEHLVEQPTLFYAIALALALMGERGIIALSLAWAYVAARILHSIAQGTGGSRTIGFAVSSLALLGLFIIALIAFLN</sequence>
<reference evidence="2 3" key="1">
    <citation type="submission" date="2021-07" db="EMBL/GenBank/DDBJ databases">
        <title>The draft genome sequence of Sphingomicrobium sp. B8.</title>
        <authorList>
            <person name="Mu L."/>
        </authorList>
    </citation>
    <scope>NUCLEOTIDE SEQUENCE [LARGE SCALE GENOMIC DNA]</scope>
    <source>
        <strain evidence="2 3">B8</strain>
    </source>
</reference>
<proteinExistence type="predicted"/>
<gene>
    <name evidence="2" type="ORF">KTQ36_07570</name>
</gene>
<keyword evidence="3" id="KW-1185">Reference proteome</keyword>
<accession>A0ABS6V6G4</accession>
<dbReference type="InterPro" id="IPR001129">
    <property type="entry name" value="Membr-assoc_MAPEG"/>
</dbReference>
<feature type="transmembrane region" description="Helical" evidence="1">
    <location>
        <begin position="6"/>
        <end position="26"/>
    </location>
</feature>
<evidence type="ECO:0000313" key="3">
    <source>
        <dbReference type="Proteomes" id="UP000698028"/>
    </source>
</evidence>
<dbReference type="RefSeq" id="WP_218633081.1">
    <property type="nucleotide sequence ID" value="NZ_JAHVAH010000001.1"/>
</dbReference>
<dbReference type="EMBL" id="JAHVAH010000001">
    <property type="protein sequence ID" value="MBW0145152.1"/>
    <property type="molecule type" value="Genomic_DNA"/>
</dbReference>
<keyword evidence="1" id="KW-0472">Membrane</keyword>
<comment type="caution">
    <text evidence="2">The sequence shown here is derived from an EMBL/GenBank/DDBJ whole genome shotgun (WGS) entry which is preliminary data.</text>
</comment>
<keyword evidence="1" id="KW-0812">Transmembrane</keyword>
<protein>
    <submittedName>
        <fullName evidence="2">MAPEG family protein</fullName>
    </submittedName>
</protein>
<keyword evidence="1" id="KW-1133">Transmembrane helix</keyword>
<evidence type="ECO:0000256" key="1">
    <source>
        <dbReference type="SAM" id="Phobius"/>
    </source>
</evidence>
<dbReference type="Pfam" id="PF01124">
    <property type="entry name" value="MAPEG"/>
    <property type="match status" value="1"/>
</dbReference>
<feature type="transmembrane region" description="Helical" evidence="1">
    <location>
        <begin position="72"/>
        <end position="97"/>
    </location>
</feature>
<evidence type="ECO:0000313" key="2">
    <source>
        <dbReference type="EMBL" id="MBW0145152.1"/>
    </source>
</evidence>
<dbReference type="Proteomes" id="UP000698028">
    <property type="component" value="Unassembled WGS sequence"/>
</dbReference>
<name>A0ABS6V6G4_9SPHN</name>